<evidence type="ECO:0000259" key="3">
    <source>
        <dbReference type="Pfam" id="PF13568"/>
    </source>
</evidence>
<evidence type="ECO:0000256" key="1">
    <source>
        <dbReference type="SAM" id="MobiDB-lite"/>
    </source>
</evidence>
<accession>A0A5J5IHM8</accession>
<feature type="transmembrane region" description="Helical" evidence="2">
    <location>
        <begin position="41"/>
        <end position="61"/>
    </location>
</feature>
<name>A0A5J5IHM8_9BACT</name>
<dbReference type="RefSeq" id="WP_150414582.1">
    <property type="nucleotide sequence ID" value="NZ_VYQF01000002.1"/>
</dbReference>
<evidence type="ECO:0000256" key="2">
    <source>
        <dbReference type="SAM" id="Phobius"/>
    </source>
</evidence>
<proteinExistence type="predicted"/>
<organism evidence="4 5">
    <name type="scientific">Ginsengibacter hankyongi</name>
    <dbReference type="NCBI Taxonomy" id="2607284"/>
    <lineage>
        <taxon>Bacteria</taxon>
        <taxon>Pseudomonadati</taxon>
        <taxon>Bacteroidota</taxon>
        <taxon>Chitinophagia</taxon>
        <taxon>Chitinophagales</taxon>
        <taxon>Chitinophagaceae</taxon>
        <taxon>Ginsengibacter</taxon>
    </lineage>
</organism>
<reference evidence="4 5" key="1">
    <citation type="submission" date="2019-09" db="EMBL/GenBank/DDBJ databases">
        <title>Draft genome sequence of Ginsengibacter sp. BR5-29.</title>
        <authorList>
            <person name="Im W.-T."/>
        </authorList>
    </citation>
    <scope>NUCLEOTIDE SEQUENCE [LARGE SCALE GENOMIC DNA]</scope>
    <source>
        <strain evidence="4 5">BR5-29</strain>
    </source>
</reference>
<dbReference type="AlphaFoldDB" id="A0A5J5IHM8"/>
<sequence length="451" mass="50203">MEENKFEKQVQQKMDELKIQPSESVWKKIEVRIEKKKDRKWGLIILFLFTGLVLSGGYWLWNTMQQRLSGNHTSITSASLKNTTQASGKENEKAQPENNSVPGPVNQKENQTADLAGKNDNDKNNTHYYKVLKNSKANAKRNSKEKTAIAFFKQKKVATKIKEKIESGIISGQSSDVQVENKMKNEFKDSVHEKINGVTSSKPVAVNAATKDSDTLKNKKANTATVKQSKKNKWKFGILFSGGISGVGKDFLALNNPPVYSSPGSLNSGGSQSAFSSSITKSGFGFIAGVFAEKNISKKAKLVSGINFKSFNISNKLYDSSGRYSARLTTNKFIDHLSFVEVPFSIKIQIGKEKNIPLFLQGGLVLSELIYSNALQFSPTTGYYYKDNSLLNKTQVGLNTAILMSLYSRQKTSILIGPYFYYDASKIANEGLYNKKRFVFTGLHTEINFSK</sequence>
<dbReference type="Pfam" id="PF13568">
    <property type="entry name" value="OMP_b-brl_2"/>
    <property type="match status" value="1"/>
</dbReference>
<keyword evidence="2" id="KW-0472">Membrane</keyword>
<feature type="compositionally biased region" description="Polar residues" evidence="1">
    <location>
        <begin position="96"/>
        <end position="109"/>
    </location>
</feature>
<gene>
    <name evidence="4" type="ORF">FW778_10080</name>
</gene>
<feature type="region of interest" description="Disordered" evidence="1">
    <location>
        <begin position="81"/>
        <end position="109"/>
    </location>
</feature>
<dbReference type="Proteomes" id="UP000326903">
    <property type="component" value="Unassembled WGS sequence"/>
</dbReference>
<dbReference type="InterPro" id="IPR025665">
    <property type="entry name" value="Beta-barrel_OMP_2"/>
</dbReference>
<protein>
    <submittedName>
        <fullName evidence="4">PorT family protein</fullName>
    </submittedName>
</protein>
<evidence type="ECO:0000313" key="4">
    <source>
        <dbReference type="EMBL" id="KAA9039173.1"/>
    </source>
</evidence>
<comment type="caution">
    <text evidence="4">The sequence shown here is derived from an EMBL/GenBank/DDBJ whole genome shotgun (WGS) entry which is preliminary data.</text>
</comment>
<dbReference type="EMBL" id="VYQF01000002">
    <property type="protein sequence ID" value="KAA9039173.1"/>
    <property type="molecule type" value="Genomic_DNA"/>
</dbReference>
<keyword evidence="5" id="KW-1185">Reference proteome</keyword>
<keyword evidence="2" id="KW-0812">Transmembrane</keyword>
<keyword evidence="2" id="KW-1133">Transmembrane helix</keyword>
<evidence type="ECO:0000313" key="5">
    <source>
        <dbReference type="Proteomes" id="UP000326903"/>
    </source>
</evidence>
<feature type="domain" description="Outer membrane protein beta-barrel" evidence="3">
    <location>
        <begin position="269"/>
        <end position="407"/>
    </location>
</feature>